<accession>A0ACC1K8D7</accession>
<organism evidence="1 2">
    <name type="scientific">Coemansia nantahalensis</name>
    <dbReference type="NCBI Taxonomy" id="2789366"/>
    <lineage>
        <taxon>Eukaryota</taxon>
        <taxon>Fungi</taxon>
        <taxon>Fungi incertae sedis</taxon>
        <taxon>Zoopagomycota</taxon>
        <taxon>Kickxellomycotina</taxon>
        <taxon>Kickxellomycetes</taxon>
        <taxon>Kickxellales</taxon>
        <taxon>Kickxellaceae</taxon>
        <taxon>Coemansia</taxon>
    </lineage>
</organism>
<sequence length="381" mass="39535">MSLPPACTAAPRFQPAPALLPVVPAAHKGQQAIFYHTSVPELGGAVVTAAAAVAATTIAEPPPPLTAVPYAAMLADSRAELPYRGHTPFTAPPAADDGRFGSVKGGGVHKPKRSTSSSSSMSSASNHGPRRSAPTAGGGDSRAMRAGSPPIRATGSDCDDDGDDDDDGNGAGASGNKATASQRRQRFLERNRIAASKCRQKKKMWVLELERRAEDMTMQNRSLHITIAQLKDEVMALKNQLLAHHNCGCSAIHQYFQAERVVSDILPAAVPLAAPPLMPPVHRHHPVGPTTAVAAAPAAVAVGGAMGTVGPPLLLPPQAQAQAALIVQQQQQQQQQRITSTRAYPPHAPAHAPPGALMGVAQSPTLAVAPGTFGWTPTHPP</sequence>
<dbReference type="EMBL" id="JANBUJ010000013">
    <property type="protein sequence ID" value="KAJ2775524.1"/>
    <property type="molecule type" value="Genomic_DNA"/>
</dbReference>
<proteinExistence type="predicted"/>
<comment type="caution">
    <text evidence="1">The sequence shown here is derived from an EMBL/GenBank/DDBJ whole genome shotgun (WGS) entry which is preliminary data.</text>
</comment>
<gene>
    <name evidence="1" type="ORF">IWQ57_000387</name>
</gene>
<evidence type="ECO:0000313" key="2">
    <source>
        <dbReference type="Proteomes" id="UP001140234"/>
    </source>
</evidence>
<name>A0ACC1K8D7_9FUNG</name>
<dbReference type="Proteomes" id="UP001140234">
    <property type="component" value="Unassembled WGS sequence"/>
</dbReference>
<keyword evidence="2" id="KW-1185">Reference proteome</keyword>
<reference evidence="1" key="1">
    <citation type="submission" date="2022-07" db="EMBL/GenBank/DDBJ databases">
        <title>Phylogenomic reconstructions and comparative analyses of Kickxellomycotina fungi.</title>
        <authorList>
            <person name="Reynolds N.K."/>
            <person name="Stajich J.E."/>
            <person name="Barry K."/>
            <person name="Grigoriev I.V."/>
            <person name="Crous P."/>
            <person name="Smith M.E."/>
        </authorList>
    </citation>
    <scope>NUCLEOTIDE SEQUENCE</scope>
    <source>
        <strain evidence="1">CBS 109366</strain>
    </source>
</reference>
<protein>
    <submittedName>
        <fullName evidence="1">Uncharacterized protein</fullName>
    </submittedName>
</protein>
<evidence type="ECO:0000313" key="1">
    <source>
        <dbReference type="EMBL" id="KAJ2775524.1"/>
    </source>
</evidence>